<gene>
    <name evidence="5" type="ORF">SMALB_2997</name>
</gene>
<dbReference type="InterPro" id="IPR057326">
    <property type="entry name" value="KR_dom"/>
</dbReference>
<reference evidence="5 6" key="1">
    <citation type="submission" date="2020-02" db="EMBL/GenBank/DDBJ databases">
        <title>Streptomyces malaysiensis DSM14702 (JHCC583434, PFL_A843) Genome sequencing and assembly.</title>
        <authorList>
            <person name="Samborskyy M."/>
        </authorList>
    </citation>
    <scope>NUCLEOTIDE SEQUENCE [LARGE SCALE GENOMIC DNA]</scope>
    <source>
        <strain evidence="5 6">DSM 14702</strain>
    </source>
</reference>
<dbReference type="PANTHER" id="PTHR43669:SF12">
    <property type="entry name" value="BLR5618 PROTEIN"/>
    <property type="match status" value="1"/>
</dbReference>
<protein>
    <submittedName>
        <fullName evidence="5">Short-chain dehydrogenase/reductase SDR</fullName>
    </submittedName>
</protein>
<dbReference type="Gene3D" id="3.40.50.720">
    <property type="entry name" value="NAD(P)-binding Rossmann-like Domain"/>
    <property type="match status" value="1"/>
</dbReference>
<dbReference type="SMART" id="SM00822">
    <property type="entry name" value="PKS_KR"/>
    <property type="match status" value="1"/>
</dbReference>
<dbReference type="Pfam" id="PF00106">
    <property type="entry name" value="adh_short"/>
    <property type="match status" value="1"/>
</dbReference>
<dbReference type="InterPro" id="IPR002347">
    <property type="entry name" value="SDR_fam"/>
</dbReference>
<dbReference type="InterPro" id="IPR020904">
    <property type="entry name" value="Sc_DH/Rdtase_CS"/>
</dbReference>
<evidence type="ECO:0000256" key="1">
    <source>
        <dbReference type="ARBA" id="ARBA00006484"/>
    </source>
</evidence>
<dbReference type="FunFam" id="3.40.50.720:FF:000084">
    <property type="entry name" value="Short-chain dehydrogenase reductase"/>
    <property type="match status" value="1"/>
</dbReference>
<evidence type="ECO:0000256" key="3">
    <source>
        <dbReference type="RuleBase" id="RU000363"/>
    </source>
</evidence>
<dbReference type="GO" id="GO:0016491">
    <property type="term" value="F:oxidoreductase activity"/>
    <property type="evidence" value="ECO:0007669"/>
    <property type="project" value="UniProtKB-KW"/>
</dbReference>
<name>A0A7X6AWK8_STRMQ</name>
<dbReference type="PRINTS" id="PR00080">
    <property type="entry name" value="SDRFAMILY"/>
</dbReference>
<organism evidence="5 6">
    <name type="scientific">Streptomyces malaysiensis</name>
    <dbReference type="NCBI Taxonomy" id="92644"/>
    <lineage>
        <taxon>Bacteria</taxon>
        <taxon>Bacillati</taxon>
        <taxon>Actinomycetota</taxon>
        <taxon>Actinomycetes</taxon>
        <taxon>Kitasatosporales</taxon>
        <taxon>Streptomycetaceae</taxon>
        <taxon>Streptomyces</taxon>
        <taxon>Streptomyces violaceusniger group</taxon>
    </lineage>
</organism>
<dbReference type="Proteomes" id="UP000536624">
    <property type="component" value="Unassembled WGS sequence"/>
</dbReference>
<dbReference type="AlphaFoldDB" id="A0A7X6AWK8"/>
<accession>A0A7X6AWK8</accession>
<proteinExistence type="inferred from homology"/>
<evidence type="ECO:0000313" key="6">
    <source>
        <dbReference type="Proteomes" id="UP000536624"/>
    </source>
</evidence>
<evidence type="ECO:0000313" key="5">
    <source>
        <dbReference type="EMBL" id="NIY65018.1"/>
    </source>
</evidence>
<evidence type="ECO:0000259" key="4">
    <source>
        <dbReference type="SMART" id="SM00822"/>
    </source>
</evidence>
<keyword evidence="2" id="KW-0560">Oxidoreductase</keyword>
<dbReference type="RefSeq" id="WP_167501281.1">
    <property type="nucleotide sequence ID" value="NZ_JAALLH010000001.1"/>
</dbReference>
<comment type="caution">
    <text evidence="5">The sequence shown here is derived from an EMBL/GenBank/DDBJ whole genome shotgun (WGS) entry which is preliminary data.</text>
</comment>
<evidence type="ECO:0000256" key="2">
    <source>
        <dbReference type="ARBA" id="ARBA00023002"/>
    </source>
</evidence>
<feature type="domain" description="Ketoreductase" evidence="4">
    <location>
        <begin position="11"/>
        <end position="193"/>
    </location>
</feature>
<dbReference type="PROSITE" id="PS00061">
    <property type="entry name" value="ADH_SHORT"/>
    <property type="match status" value="1"/>
</dbReference>
<dbReference type="InterPro" id="IPR036291">
    <property type="entry name" value="NAD(P)-bd_dom_sf"/>
</dbReference>
<dbReference type="SUPFAM" id="SSF51735">
    <property type="entry name" value="NAD(P)-binding Rossmann-fold domains"/>
    <property type="match status" value="1"/>
</dbReference>
<dbReference type="CDD" id="cd05233">
    <property type="entry name" value="SDR_c"/>
    <property type="match status" value="1"/>
</dbReference>
<dbReference type="PANTHER" id="PTHR43669">
    <property type="entry name" value="5-KETO-D-GLUCONATE 5-REDUCTASE"/>
    <property type="match status" value="1"/>
</dbReference>
<dbReference type="PRINTS" id="PR00081">
    <property type="entry name" value="GDHRDH"/>
</dbReference>
<sequence length="257" mass="26869">MSDGRVSVVSKVAVVTGAGSGIGRAVALELLEAGWSVVLAGRREEALAETARLAGGGPPAPVVPTDVADPARVDALFAAVRKRFGRLDLLFNNAGSFGPRGVPLEDLAYEDWRSVVDTNLTGAFLCAQAAFRLMRDQEPRGGRIINNGSVSAHAPRPDSVAYTATKHAVTGLTKSLSLDGRRYDIACGQIDVGNAATEMTERMSVGVPQANGELVAEPVMDVADVARTVRHMASLPLAANVQFATVMATAMPYIGRG</sequence>
<comment type="similarity">
    <text evidence="1 3">Belongs to the short-chain dehydrogenases/reductases (SDR) family.</text>
</comment>
<dbReference type="EMBL" id="JAALLH010000001">
    <property type="protein sequence ID" value="NIY65018.1"/>
    <property type="molecule type" value="Genomic_DNA"/>
</dbReference>